<evidence type="ECO:0000256" key="5">
    <source>
        <dbReference type="ARBA" id="ARBA00037926"/>
    </source>
</evidence>
<dbReference type="InterPro" id="IPR036390">
    <property type="entry name" value="WH_DNA-bd_sf"/>
</dbReference>
<sequence length="299" mass="32772">MSNEEGSGQELLDLIKGFRRSKVLFTACKLKVFDTLKNGAVLTAEDVAGKINASVCGTEQLLDACAALGLLERTERVGVVGYGNTELASLYLVSEGEHSLHGFVTHYNDHIWDLFTHLESAVQEGTNQFHRVSRRRADDSFKDSFYPSKEAQLQFTRAMHDLTKLGAHAVATAFDLSGFTSACDLGGCTGALAHRLVQEYPHLKVTVFDLPEIIELAPSFQPVGQQAARISFMPAGGIVILESTKRKQHRATYPTGLWPKVLLISAKGRKRAPAEWQHGFQDVRVVHTGGLLDAVLATR</sequence>
<dbReference type="SUPFAM" id="SSF53335">
    <property type="entry name" value="S-adenosyl-L-methionine-dependent methyltransferases"/>
    <property type="match status" value="1"/>
</dbReference>
<name>G3UGH0_LOXAF</name>
<evidence type="ECO:0000256" key="7">
    <source>
        <dbReference type="ARBA" id="ARBA00040730"/>
    </source>
</evidence>
<dbReference type="InterPro" id="IPR029063">
    <property type="entry name" value="SAM-dependent_MTases_sf"/>
</dbReference>
<keyword evidence="3" id="KW-0949">S-adenosyl-L-methionine</keyword>
<dbReference type="Ensembl" id="ENSLAFT00000029367.1">
    <property type="protein sequence ID" value="ENSLAFP00000026928.1"/>
    <property type="gene ID" value="ENSLAFG00000031597.1"/>
</dbReference>
<dbReference type="GO" id="GO:0030187">
    <property type="term" value="P:melatonin biosynthetic process"/>
    <property type="evidence" value="ECO:0007669"/>
    <property type="project" value="UniProtKB-KW"/>
</dbReference>
<keyword evidence="13" id="KW-1185">Reference proteome</keyword>
<reference evidence="12" key="2">
    <citation type="submission" date="2025-08" db="UniProtKB">
        <authorList>
            <consortium name="Ensembl"/>
        </authorList>
    </citation>
    <scope>IDENTIFICATION</scope>
    <source>
        <strain evidence="12">Isolate ISIS603380</strain>
    </source>
</reference>
<gene>
    <name evidence="12" type="primary">ASMTL</name>
</gene>
<dbReference type="PANTHER" id="PTHR43712:SF2">
    <property type="entry name" value="O-METHYLTRANSFERASE CICE"/>
    <property type="match status" value="1"/>
</dbReference>
<evidence type="ECO:0000259" key="11">
    <source>
        <dbReference type="Pfam" id="PF08100"/>
    </source>
</evidence>
<evidence type="ECO:0000313" key="13">
    <source>
        <dbReference type="Proteomes" id="UP000007646"/>
    </source>
</evidence>
<reference evidence="12" key="3">
    <citation type="submission" date="2025-09" db="UniProtKB">
        <authorList>
            <consortium name="Ensembl"/>
        </authorList>
    </citation>
    <scope>IDENTIFICATION</scope>
    <source>
        <strain evidence="12">Isolate ISIS603380</strain>
    </source>
</reference>
<keyword evidence="2" id="KW-0808">Transferase</keyword>
<evidence type="ECO:0000256" key="1">
    <source>
        <dbReference type="ARBA" id="ARBA00022603"/>
    </source>
</evidence>
<dbReference type="Gene3D" id="1.10.10.10">
    <property type="entry name" value="Winged helix-like DNA-binding domain superfamily/Winged helix DNA-binding domain"/>
    <property type="match status" value="1"/>
</dbReference>
<keyword evidence="9" id="KW-0471">Melatonin biosynthesis</keyword>
<evidence type="ECO:0000256" key="2">
    <source>
        <dbReference type="ARBA" id="ARBA00022679"/>
    </source>
</evidence>
<dbReference type="Pfam" id="PF00891">
    <property type="entry name" value="Methyltransf_2"/>
    <property type="match status" value="1"/>
</dbReference>
<evidence type="ECO:0000256" key="6">
    <source>
        <dbReference type="ARBA" id="ARBA00039116"/>
    </source>
</evidence>
<feature type="domain" description="O-methyltransferase dimerisation" evidence="11">
    <location>
        <begin position="12"/>
        <end position="94"/>
    </location>
</feature>
<comment type="pathway">
    <text evidence="5">Aromatic compound metabolism; melatonin biosynthesis; melatonin from serotonin: step 1/2.</text>
</comment>
<dbReference type="Pfam" id="PF08100">
    <property type="entry name" value="Dimerisation"/>
    <property type="match status" value="1"/>
</dbReference>
<dbReference type="GO" id="GO:0046983">
    <property type="term" value="F:protein dimerization activity"/>
    <property type="evidence" value="ECO:0007669"/>
    <property type="project" value="InterPro"/>
</dbReference>
<dbReference type="InterPro" id="IPR012967">
    <property type="entry name" value="COMT_dimerisation"/>
</dbReference>
<dbReference type="InterPro" id="IPR016461">
    <property type="entry name" value="COMT-like"/>
</dbReference>
<dbReference type="AlphaFoldDB" id="G3UGH0"/>
<dbReference type="PANTHER" id="PTHR43712">
    <property type="entry name" value="PUTATIVE (AFU_ORTHOLOGUE AFUA_4G14580)-RELATED"/>
    <property type="match status" value="1"/>
</dbReference>
<comment type="function">
    <text evidence="4">Catalyzes the transfer of a methyl group onto N-acetylserotonin, producing melatonin (N-acetyl-5-methoxytryptamine).</text>
</comment>
<dbReference type="InterPro" id="IPR001077">
    <property type="entry name" value="COMT_C"/>
</dbReference>
<dbReference type="GO" id="GO:0017096">
    <property type="term" value="F:acetylserotonin O-methyltransferase activity"/>
    <property type="evidence" value="ECO:0007669"/>
    <property type="project" value="UniProtKB-EC"/>
</dbReference>
<evidence type="ECO:0000256" key="8">
    <source>
        <dbReference type="ARBA" id="ARBA00043054"/>
    </source>
</evidence>
<dbReference type="PROSITE" id="PS51683">
    <property type="entry name" value="SAM_OMT_II"/>
    <property type="match status" value="1"/>
</dbReference>
<evidence type="ECO:0000256" key="3">
    <source>
        <dbReference type="ARBA" id="ARBA00022691"/>
    </source>
</evidence>
<evidence type="ECO:0000313" key="12">
    <source>
        <dbReference type="Ensembl" id="ENSLAFP00000026928.1"/>
    </source>
</evidence>
<organism evidence="12 13">
    <name type="scientific">Loxodonta africana</name>
    <name type="common">African elephant</name>
    <dbReference type="NCBI Taxonomy" id="9785"/>
    <lineage>
        <taxon>Eukaryota</taxon>
        <taxon>Metazoa</taxon>
        <taxon>Chordata</taxon>
        <taxon>Craniata</taxon>
        <taxon>Vertebrata</taxon>
        <taxon>Euteleostomi</taxon>
        <taxon>Mammalia</taxon>
        <taxon>Eutheria</taxon>
        <taxon>Afrotheria</taxon>
        <taxon>Proboscidea</taxon>
        <taxon>Elephantidae</taxon>
        <taxon>Loxodonta</taxon>
    </lineage>
</organism>
<keyword evidence="1" id="KW-0489">Methyltransferase</keyword>
<dbReference type="Gene3D" id="3.40.50.150">
    <property type="entry name" value="Vaccinia Virus protein VP39"/>
    <property type="match status" value="1"/>
</dbReference>
<feature type="domain" description="O-methyltransferase C-terminal" evidence="10">
    <location>
        <begin position="115"/>
        <end position="233"/>
    </location>
</feature>
<evidence type="ECO:0000256" key="4">
    <source>
        <dbReference type="ARBA" id="ARBA00037645"/>
    </source>
</evidence>
<dbReference type="Proteomes" id="UP000007646">
    <property type="component" value="Unassembled WGS sequence"/>
</dbReference>
<protein>
    <recommendedName>
        <fullName evidence="7">Acetylserotonin O-methyltransferase</fullName>
        <ecNumber evidence="6">2.1.1.4</ecNumber>
    </recommendedName>
    <alternativeName>
        <fullName evidence="8">Hydroxyindole O-methyltransferase</fullName>
    </alternativeName>
</protein>
<dbReference type="EC" id="2.1.1.4" evidence="6"/>
<accession>G3UGH0</accession>
<proteinExistence type="predicted"/>
<reference evidence="12 13" key="1">
    <citation type="submission" date="2009-06" db="EMBL/GenBank/DDBJ databases">
        <title>The Genome Sequence of Loxodonta africana (African elephant).</title>
        <authorList>
            <person name="Di Palma F."/>
            <person name="Heiman D."/>
            <person name="Young S."/>
            <person name="Johnson J."/>
            <person name="Lander E.S."/>
            <person name="Lindblad-Toh K."/>
        </authorList>
    </citation>
    <scope>NUCLEOTIDE SEQUENCE [LARGE SCALE GENOMIC DNA]</scope>
    <source>
        <strain evidence="12 13">Isolate ISIS603380</strain>
    </source>
</reference>
<evidence type="ECO:0000256" key="9">
    <source>
        <dbReference type="ARBA" id="ARBA00043260"/>
    </source>
</evidence>
<dbReference type="InterPro" id="IPR036388">
    <property type="entry name" value="WH-like_DNA-bd_sf"/>
</dbReference>
<evidence type="ECO:0000259" key="10">
    <source>
        <dbReference type="Pfam" id="PF00891"/>
    </source>
</evidence>
<dbReference type="SUPFAM" id="SSF46785">
    <property type="entry name" value="Winged helix' DNA-binding domain"/>
    <property type="match status" value="1"/>
</dbReference>
<dbReference type="GO" id="GO:0032259">
    <property type="term" value="P:methylation"/>
    <property type="evidence" value="ECO:0007669"/>
    <property type="project" value="UniProtKB-KW"/>
</dbReference>
<dbReference type="GeneTree" id="ENSGT00940000162413"/>